<dbReference type="Proteomes" id="UP001056336">
    <property type="component" value="Chromosome"/>
</dbReference>
<evidence type="ECO:0000256" key="1">
    <source>
        <dbReference type="ARBA" id="ARBA00023002"/>
    </source>
</evidence>
<reference evidence="4" key="2">
    <citation type="submission" date="2022-05" db="EMBL/GenBank/DDBJ databases">
        <authorList>
            <person name="Kim J.-S."/>
            <person name="Lee K."/>
            <person name="Suh M."/>
            <person name="Eom M."/>
            <person name="Kim J.-S."/>
            <person name="Kim D.-S."/>
            <person name="Ko S.-H."/>
            <person name="Shin Y."/>
            <person name="Lee J.-S."/>
        </authorList>
    </citation>
    <scope>NUCLEOTIDE SEQUENCE</scope>
    <source>
        <strain evidence="4">N237</strain>
    </source>
</reference>
<dbReference type="SUPFAM" id="SSF52283">
    <property type="entry name" value="Formate/glycerate dehydrogenase catalytic domain-like"/>
    <property type="match status" value="1"/>
</dbReference>
<protein>
    <submittedName>
        <fullName evidence="4">D-2-hydroxyacid dehydrogenase</fullName>
    </submittedName>
</protein>
<dbReference type="RefSeq" id="WP_249771525.1">
    <property type="nucleotide sequence ID" value="NZ_CP097332.1"/>
</dbReference>
<evidence type="ECO:0000256" key="2">
    <source>
        <dbReference type="ARBA" id="ARBA00023027"/>
    </source>
</evidence>
<dbReference type="CDD" id="cd05300">
    <property type="entry name" value="2-Hacid_dh_1"/>
    <property type="match status" value="1"/>
</dbReference>
<organism evidence="4 5">
    <name type="scientific">Jatrophihabitans telluris</name>
    <dbReference type="NCBI Taxonomy" id="2038343"/>
    <lineage>
        <taxon>Bacteria</taxon>
        <taxon>Bacillati</taxon>
        <taxon>Actinomycetota</taxon>
        <taxon>Actinomycetes</taxon>
        <taxon>Jatrophihabitantales</taxon>
        <taxon>Jatrophihabitantaceae</taxon>
        <taxon>Jatrophihabitans</taxon>
    </lineage>
</organism>
<evidence type="ECO:0000313" key="5">
    <source>
        <dbReference type="Proteomes" id="UP001056336"/>
    </source>
</evidence>
<dbReference type="PANTHER" id="PTHR43333">
    <property type="entry name" value="2-HACID_DH_C DOMAIN-CONTAINING PROTEIN"/>
    <property type="match status" value="1"/>
</dbReference>
<dbReference type="Gene3D" id="3.40.50.720">
    <property type="entry name" value="NAD(P)-binding Rossmann-like Domain"/>
    <property type="match status" value="2"/>
</dbReference>
<dbReference type="SUPFAM" id="SSF51735">
    <property type="entry name" value="NAD(P)-binding Rossmann-fold domains"/>
    <property type="match status" value="1"/>
</dbReference>
<gene>
    <name evidence="4" type="ORF">M6D93_18360</name>
</gene>
<evidence type="ECO:0000259" key="3">
    <source>
        <dbReference type="Pfam" id="PF02826"/>
    </source>
</evidence>
<accession>A0ABY4QY37</accession>
<dbReference type="PANTHER" id="PTHR43333:SF1">
    <property type="entry name" value="D-ISOMER SPECIFIC 2-HYDROXYACID DEHYDROGENASE NAD-BINDING DOMAIN-CONTAINING PROTEIN"/>
    <property type="match status" value="1"/>
</dbReference>
<proteinExistence type="predicted"/>
<name>A0ABY4QY37_9ACTN</name>
<dbReference type="InterPro" id="IPR006140">
    <property type="entry name" value="D-isomer_DH_NAD-bd"/>
</dbReference>
<reference evidence="4" key="1">
    <citation type="journal article" date="2018" name="Int. J. Syst. Evol. Microbiol.">
        <title>Jatrophihabitans telluris sp. nov., isolated from sediment soil of lava forest wetlands and the emended description of the genus Jatrophihabitans.</title>
        <authorList>
            <person name="Lee K.C."/>
            <person name="Suh M.K."/>
            <person name="Eom M.K."/>
            <person name="Kim K.K."/>
            <person name="Kim J.S."/>
            <person name="Kim D.S."/>
            <person name="Ko S.H."/>
            <person name="Shin Y.K."/>
            <person name="Lee J.S."/>
        </authorList>
    </citation>
    <scope>NUCLEOTIDE SEQUENCE</scope>
    <source>
        <strain evidence="4">N237</strain>
    </source>
</reference>
<keyword evidence="5" id="KW-1185">Reference proteome</keyword>
<keyword evidence="1" id="KW-0560">Oxidoreductase</keyword>
<sequence>MSRAAFTGRARINYLSTLAFDEDFLKRIASCCQDVEVRQWTCDHDSEIPDEVWAQVDVLHTSTVFCHPRQAPRLRWVQLDTSGVDHLQALPIWAHPAGQQISLTTIGGVSPVPLAEYVLWSILGTAHRLPALLQARSGHDWPTPEDRWQRMLPAPVRGATVGVVGYGRIGREIGRLAQAFGMHVLGVSRTAGRRVAGADEFYGAAPLETSPAAVELFAPEQLSEVARRSDYLVVVVPLTAATRDLVSAEVLDVLKDQAVLINVARGGIVDESALRAGLRSGRIRAAVLDVFDDEPLAADNSWWDEPNVFVTPHVSGLAPDYSAQVLDIVCENLRRFDAGRPLLNLVDRVQGY</sequence>
<evidence type="ECO:0000313" key="4">
    <source>
        <dbReference type="EMBL" id="UQX88228.1"/>
    </source>
</evidence>
<feature type="domain" description="D-isomer specific 2-hydroxyacid dehydrogenase NAD-binding" evidence="3">
    <location>
        <begin position="121"/>
        <end position="315"/>
    </location>
</feature>
<keyword evidence="2" id="KW-0520">NAD</keyword>
<dbReference type="InterPro" id="IPR036291">
    <property type="entry name" value="NAD(P)-bd_dom_sf"/>
</dbReference>
<dbReference type="EMBL" id="CP097332">
    <property type="protein sequence ID" value="UQX88228.1"/>
    <property type="molecule type" value="Genomic_DNA"/>
</dbReference>
<dbReference type="Pfam" id="PF02826">
    <property type="entry name" value="2-Hacid_dh_C"/>
    <property type="match status" value="1"/>
</dbReference>